<evidence type="ECO:0008006" key="4">
    <source>
        <dbReference type="Google" id="ProtNLM"/>
    </source>
</evidence>
<feature type="transmembrane region" description="Helical" evidence="1">
    <location>
        <begin position="321"/>
        <end position="339"/>
    </location>
</feature>
<organism evidence="2 3">
    <name type="scientific">Plantactinospora mayteni</name>
    <dbReference type="NCBI Taxonomy" id="566021"/>
    <lineage>
        <taxon>Bacteria</taxon>
        <taxon>Bacillati</taxon>
        <taxon>Actinomycetota</taxon>
        <taxon>Actinomycetes</taxon>
        <taxon>Micromonosporales</taxon>
        <taxon>Micromonosporaceae</taxon>
        <taxon>Plantactinospora</taxon>
    </lineage>
</organism>
<keyword evidence="1" id="KW-0812">Transmembrane</keyword>
<dbReference type="EMBL" id="BONX01000049">
    <property type="protein sequence ID" value="GIG99985.1"/>
    <property type="molecule type" value="Genomic_DNA"/>
</dbReference>
<evidence type="ECO:0000313" key="3">
    <source>
        <dbReference type="Proteomes" id="UP000621500"/>
    </source>
</evidence>
<comment type="caution">
    <text evidence="2">The sequence shown here is derived from an EMBL/GenBank/DDBJ whole genome shotgun (WGS) entry which is preliminary data.</text>
</comment>
<gene>
    <name evidence="2" type="ORF">Pma05_65580</name>
</gene>
<name>A0ABQ4EZ95_9ACTN</name>
<keyword evidence="3" id="KW-1185">Reference proteome</keyword>
<feature type="transmembrane region" description="Helical" evidence="1">
    <location>
        <begin position="97"/>
        <end position="117"/>
    </location>
</feature>
<dbReference type="Proteomes" id="UP000621500">
    <property type="component" value="Unassembled WGS sequence"/>
</dbReference>
<feature type="transmembrane region" description="Helical" evidence="1">
    <location>
        <begin position="69"/>
        <end position="90"/>
    </location>
</feature>
<proteinExistence type="predicted"/>
<dbReference type="Pfam" id="PF09852">
    <property type="entry name" value="DUF2079"/>
    <property type="match status" value="1"/>
</dbReference>
<evidence type="ECO:0000256" key="1">
    <source>
        <dbReference type="SAM" id="Phobius"/>
    </source>
</evidence>
<keyword evidence="1" id="KW-0472">Membrane</keyword>
<accession>A0ABQ4EZ95</accession>
<feature type="transmembrane region" description="Helical" evidence="1">
    <location>
        <begin position="241"/>
        <end position="262"/>
    </location>
</feature>
<keyword evidence="1" id="KW-1133">Transmembrane helix</keyword>
<sequence length="445" mass="48155">MAGIAFVLYELLSVVRHLTGRTTGFDLGIFEQVVRQYAHLNTPVSELKGPGVNILGDHFSPILAALGPVYLLFPSPVTLLTVQAAAFALSVVPVTRLAIGTCGTRLGGILGAAYALSWGIQSAVAFDFHETCLAVVFVAFCVERLYRQEWWAAFGYALPLLLVKEDLGLTVAAIGIYIVLRGPKKTGALLTLVGVAACCLTMLVLIPHLNVYGQNTYLGQASGAVGNPLVRFVMPIQKLETVLMLLAPTAFLALRSPILIIALPTIAWRFWATNPAYWGTDLHYSAVLMPVVFAAAAAAVPRVHATVRAALPRYSGQFHRAIGAWCVTFVVLLSVQSPIGQLFRAAAWRPVLSSAERETLGTIPDQATVAAENSLAPQLTNRTTVYLFPSYPNQQFRPDWVAVVDPPVPGLAPADQQLTAIQQLPALGYELTDRREQVSLYRLTR</sequence>
<feature type="transmembrane region" description="Helical" evidence="1">
    <location>
        <begin position="282"/>
        <end position="300"/>
    </location>
</feature>
<feature type="transmembrane region" description="Helical" evidence="1">
    <location>
        <begin position="186"/>
        <end position="206"/>
    </location>
</feature>
<dbReference type="RefSeq" id="WP_203861321.1">
    <property type="nucleotide sequence ID" value="NZ_BONX01000049.1"/>
</dbReference>
<feature type="transmembrane region" description="Helical" evidence="1">
    <location>
        <begin position="154"/>
        <end position="180"/>
    </location>
</feature>
<reference evidence="2 3" key="1">
    <citation type="submission" date="2021-01" db="EMBL/GenBank/DDBJ databases">
        <title>Whole genome shotgun sequence of Plantactinospora mayteni NBRC 109088.</title>
        <authorList>
            <person name="Komaki H."/>
            <person name="Tamura T."/>
        </authorList>
    </citation>
    <scope>NUCLEOTIDE SEQUENCE [LARGE SCALE GENOMIC DNA]</scope>
    <source>
        <strain evidence="2 3">NBRC 109088</strain>
    </source>
</reference>
<evidence type="ECO:0000313" key="2">
    <source>
        <dbReference type="EMBL" id="GIG99985.1"/>
    </source>
</evidence>
<protein>
    <recommendedName>
        <fullName evidence="4">DUF2079 domain-containing protein</fullName>
    </recommendedName>
</protein>
<dbReference type="InterPro" id="IPR018650">
    <property type="entry name" value="STSV1_Orf64"/>
</dbReference>